<dbReference type="EMBL" id="JAGGKQ010000005">
    <property type="protein sequence ID" value="MBP1921976.1"/>
    <property type="molecule type" value="Genomic_DNA"/>
</dbReference>
<dbReference type="Pfam" id="PF26222">
    <property type="entry name" value="DUF8048"/>
    <property type="match status" value="1"/>
</dbReference>
<keyword evidence="4" id="KW-1185">Reference proteome</keyword>
<evidence type="ECO:0000313" key="3">
    <source>
        <dbReference type="EMBL" id="MBP1921976.1"/>
    </source>
</evidence>
<evidence type="ECO:0000259" key="2">
    <source>
        <dbReference type="Pfam" id="PF26222"/>
    </source>
</evidence>
<dbReference type="OrthoDB" id="235313at2157"/>
<dbReference type="RefSeq" id="WP_209483707.1">
    <property type="nucleotide sequence ID" value="NZ_JAGGKQ010000005.1"/>
</dbReference>
<protein>
    <recommendedName>
        <fullName evidence="2">DUF8048 domain-containing protein</fullName>
    </recommendedName>
</protein>
<dbReference type="InterPro" id="IPR058361">
    <property type="entry name" value="DUF8048"/>
</dbReference>
<organism evidence="3 4">
    <name type="scientific">Halorubrum alkaliphilum</name>
    <dbReference type="NCBI Taxonomy" id="261290"/>
    <lineage>
        <taxon>Archaea</taxon>
        <taxon>Methanobacteriati</taxon>
        <taxon>Methanobacteriota</taxon>
        <taxon>Stenosarchaea group</taxon>
        <taxon>Halobacteria</taxon>
        <taxon>Halobacteriales</taxon>
        <taxon>Haloferacaceae</taxon>
        <taxon>Halorubrum</taxon>
    </lineage>
</organism>
<comment type="caution">
    <text evidence="3">The sequence shown here is derived from an EMBL/GenBank/DDBJ whole genome shotgun (WGS) entry which is preliminary data.</text>
</comment>
<sequence length="138" mass="15184">MRDHEAESGAGGNDTLVGSHPIDGTALLKSAALASVPSDRLPALLVRVQSGLSPRVDEYRRRYERVACDPDREAFLVESDHWEAIGDRLGLADRERDAAARAHETAVEQWGSKTNRRDEFETALEIRSAVVIGVPSRH</sequence>
<reference evidence="3" key="1">
    <citation type="submission" date="2021-03" db="EMBL/GenBank/DDBJ databases">
        <title>Genomic Encyclopedia of Type Strains, Phase IV (KMG-IV): sequencing the most valuable type-strain genomes for metagenomic binning, comparative biology and taxonomic classification.</title>
        <authorList>
            <person name="Goeker M."/>
        </authorList>
    </citation>
    <scope>NUCLEOTIDE SEQUENCE</scope>
    <source>
        <strain evidence="3">DSM 23564</strain>
    </source>
</reference>
<feature type="domain" description="DUF8048" evidence="2">
    <location>
        <begin position="20"/>
        <end position="133"/>
    </location>
</feature>
<name>A0A8T4GCX3_9EURY</name>
<accession>A0A8T4GCX3</accession>
<dbReference type="AlphaFoldDB" id="A0A8T4GCX3"/>
<gene>
    <name evidence="3" type="ORF">J2751_000981</name>
</gene>
<dbReference type="Proteomes" id="UP000823588">
    <property type="component" value="Unassembled WGS sequence"/>
</dbReference>
<evidence type="ECO:0000256" key="1">
    <source>
        <dbReference type="SAM" id="MobiDB-lite"/>
    </source>
</evidence>
<evidence type="ECO:0000313" key="4">
    <source>
        <dbReference type="Proteomes" id="UP000823588"/>
    </source>
</evidence>
<feature type="region of interest" description="Disordered" evidence="1">
    <location>
        <begin position="1"/>
        <end position="21"/>
    </location>
</feature>
<proteinExistence type="predicted"/>